<name>A0A2I0B5E2_9ASPA</name>
<evidence type="ECO:0000256" key="6">
    <source>
        <dbReference type="SAM" id="MobiDB-lite"/>
    </source>
</evidence>
<organism evidence="7 8">
    <name type="scientific">Apostasia shenzhenica</name>
    <dbReference type="NCBI Taxonomy" id="1088818"/>
    <lineage>
        <taxon>Eukaryota</taxon>
        <taxon>Viridiplantae</taxon>
        <taxon>Streptophyta</taxon>
        <taxon>Embryophyta</taxon>
        <taxon>Tracheophyta</taxon>
        <taxon>Spermatophyta</taxon>
        <taxon>Magnoliopsida</taxon>
        <taxon>Liliopsida</taxon>
        <taxon>Asparagales</taxon>
        <taxon>Orchidaceae</taxon>
        <taxon>Apostasioideae</taxon>
        <taxon>Apostasia</taxon>
    </lineage>
</organism>
<evidence type="ECO:0000256" key="2">
    <source>
        <dbReference type="ARBA" id="ARBA00023015"/>
    </source>
</evidence>
<accession>A0A2I0B5E2</accession>
<proteinExistence type="predicted"/>
<evidence type="ECO:0000256" key="4">
    <source>
        <dbReference type="ARBA" id="ARBA00023163"/>
    </source>
</evidence>
<dbReference type="GO" id="GO:0005634">
    <property type="term" value="C:nucleus"/>
    <property type="evidence" value="ECO:0007669"/>
    <property type="project" value="UniProtKB-SubCell"/>
</dbReference>
<gene>
    <name evidence="7" type="ORF">AXF42_Ash007787</name>
</gene>
<evidence type="ECO:0008006" key="9">
    <source>
        <dbReference type="Google" id="ProtNLM"/>
    </source>
</evidence>
<keyword evidence="4" id="KW-0804">Transcription</keyword>
<dbReference type="EMBL" id="KZ451911">
    <property type="protein sequence ID" value="PKA62991.1"/>
    <property type="molecule type" value="Genomic_DNA"/>
</dbReference>
<dbReference type="GO" id="GO:0003677">
    <property type="term" value="F:DNA binding"/>
    <property type="evidence" value="ECO:0007669"/>
    <property type="project" value="UniProtKB-KW"/>
</dbReference>
<comment type="subcellular location">
    <subcellularLocation>
        <location evidence="1">Nucleus</location>
    </subcellularLocation>
</comment>
<dbReference type="Proteomes" id="UP000236161">
    <property type="component" value="Unassembled WGS sequence"/>
</dbReference>
<evidence type="ECO:0000256" key="1">
    <source>
        <dbReference type="ARBA" id="ARBA00004123"/>
    </source>
</evidence>
<keyword evidence="8" id="KW-1185">Reference proteome</keyword>
<evidence type="ECO:0000256" key="3">
    <source>
        <dbReference type="ARBA" id="ARBA00023125"/>
    </source>
</evidence>
<evidence type="ECO:0000313" key="7">
    <source>
        <dbReference type="EMBL" id="PKA62991.1"/>
    </source>
</evidence>
<keyword evidence="3" id="KW-0238">DNA-binding</keyword>
<dbReference type="OrthoDB" id="631801at2759"/>
<dbReference type="PANTHER" id="PTHR34397">
    <property type="entry name" value="OS05G0237600 PROTEIN"/>
    <property type="match status" value="1"/>
</dbReference>
<dbReference type="PANTHER" id="PTHR34397:SF22">
    <property type="entry name" value="OS05G0237600 PROTEIN"/>
    <property type="match status" value="1"/>
</dbReference>
<evidence type="ECO:0000256" key="5">
    <source>
        <dbReference type="ARBA" id="ARBA00023242"/>
    </source>
</evidence>
<feature type="region of interest" description="Disordered" evidence="6">
    <location>
        <begin position="104"/>
        <end position="124"/>
    </location>
</feature>
<protein>
    <recommendedName>
        <fullName evidence="9">TF-B3 domain-containing protein</fullName>
    </recommendedName>
</protein>
<evidence type="ECO:0000313" key="8">
    <source>
        <dbReference type="Proteomes" id="UP000236161"/>
    </source>
</evidence>
<dbReference type="AlphaFoldDB" id="A0A2I0B5E2"/>
<keyword evidence="5" id="KW-0539">Nucleus</keyword>
<keyword evidence="2" id="KW-0805">Transcription regulation</keyword>
<dbReference type="InterPro" id="IPR015300">
    <property type="entry name" value="DNA-bd_pseudobarrel_sf"/>
</dbReference>
<dbReference type="Gene3D" id="2.40.330.10">
    <property type="entry name" value="DNA-binding pseudobarrel domain"/>
    <property type="match status" value="1"/>
</dbReference>
<reference evidence="7 8" key="1">
    <citation type="journal article" date="2017" name="Nature">
        <title>The Apostasia genome and the evolution of orchids.</title>
        <authorList>
            <person name="Zhang G.Q."/>
            <person name="Liu K.W."/>
            <person name="Li Z."/>
            <person name="Lohaus R."/>
            <person name="Hsiao Y.Y."/>
            <person name="Niu S.C."/>
            <person name="Wang J.Y."/>
            <person name="Lin Y.C."/>
            <person name="Xu Q."/>
            <person name="Chen L.J."/>
            <person name="Yoshida K."/>
            <person name="Fujiwara S."/>
            <person name="Wang Z.W."/>
            <person name="Zhang Y.Q."/>
            <person name="Mitsuda N."/>
            <person name="Wang M."/>
            <person name="Liu G.H."/>
            <person name="Pecoraro L."/>
            <person name="Huang H.X."/>
            <person name="Xiao X.J."/>
            <person name="Lin M."/>
            <person name="Wu X.Y."/>
            <person name="Wu W.L."/>
            <person name="Chen Y.Y."/>
            <person name="Chang S.B."/>
            <person name="Sakamoto S."/>
            <person name="Ohme-Takagi M."/>
            <person name="Yagi M."/>
            <person name="Zeng S.J."/>
            <person name="Shen C.Y."/>
            <person name="Yeh C.M."/>
            <person name="Luo Y.B."/>
            <person name="Tsai W.C."/>
            <person name="Van de Peer Y."/>
            <person name="Liu Z.J."/>
        </authorList>
    </citation>
    <scope>NUCLEOTIDE SEQUENCE [LARGE SCALE GENOMIC DNA]</scope>
    <source>
        <strain evidence="8">cv. Shenzhen</strain>
        <tissue evidence="7">Stem</tissue>
    </source>
</reference>
<sequence length="197" mass="22193">MDREYSEGRMRRRPFSITGKRTSFPLAFTPMAETTAPSAWMTGLAERKEGFGLRHMTTKTLQKSDVDDQLNRLLIRSLDVVSNFLPALDDGELEQASLHGLCQSKKRKRGAGETSAAGRKTAGRSHGGLEVPVFTQAGWRFVLRLTRWDGSCATVFKGPEWRLLRVFGELRAGDVVELWMFRCPGEQKPCFLLSKIQ</sequence>